<dbReference type="Proteomes" id="UP001243717">
    <property type="component" value="Unassembled WGS sequence"/>
</dbReference>
<dbReference type="InterPro" id="IPR000504">
    <property type="entry name" value="RRM_dom"/>
</dbReference>
<feature type="compositionally biased region" description="Gly residues" evidence="2">
    <location>
        <begin position="87"/>
        <end position="111"/>
    </location>
</feature>
<dbReference type="SMART" id="SM00360">
    <property type="entry name" value="RRM"/>
    <property type="match status" value="1"/>
</dbReference>
<sequence>MNTKMYVGNLSYDTTDSDLRELFEAHGTVSDVFIVKDRESGRPRGFAFVSMGTPEEMNAAIEGLNGEEFLGRALTINEARPREERPQGGGGGYGGGNGGGGRGGFNRGGGRGGDRGGRGGFDRDRGGRGGRDSY</sequence>
<organism evidence="4 5">
    <name type="scientific">Thalassobacterium sedimentorum</name>
    <dbReference type="NCBI Taxonomy" id="3041258"/>
    <lineage>
        <taxon>Bacteria</taxon>
        <taxon>Pseudomonadati</taxon>
        <taxon>Verrucomicrobiota</taxon>
        <taxon>Opitutia</taxon>
        <taxon>Puniceicoccales</taxon>
        <taxon>Coraliomargaritaceae</taxon>
        <taxon>Thalassobacterium</taxon>
    </lineage>
</organism>
<reference evidence="4 5" key="1">
    <citation type="submission" date="2023-04" db="EMBL/GenBank/DDBJ databases">
        <title>A novel bacteria isolated from coastal sediment.</title>
        <authorList>
            <person name="Liu X.-J."/>
            <person name="Du Z.-J."/>
        </authorList>
    </citation>
    <scope>NUCLEOTIDE SEQUENCE [LARGE SCALE GENOMIC DNA]</scope>
    <source>
        <strain evidence="4 5">SDUM461004</strain>
    </source>
</reference>
<accession>A0ABU1AG15</accession>
<proteinExistence type="predicted"/>
<name>A0ABU1AG15_9BACT</name>
<evidence type="ECO:0000256" key="1">
    <source>
        <dbReference type="ARBA" id="ARBA00022884"/>
    </source>
</evidence>
<dbReference type="PANTHER" id="PTHR48027">
    <property type="entry name" value="HETEROGENEOUS NUCLEAR RIBONUCLEOPROTEIN 87F-RELATED"/>
    <property type="match status" value="1"/>
</dbReference>
<protein>
    <submittedName>
        <fullName evidence="4">RNA-binding protein</fullName>
    </submittedName>
</protein>
<gene>
    <name evidence="4" type="ORF">QEH59_04475</name>
</gene>
<evidence type="ECO:0000256" key="2">
    <source>
        <dbReference type="SAM" id="MobiDB-lite"/>
    </source>
</evidence>
<dbReference type="Pfam" id="PF00076">
    <property type="entry name" value="RRM_1"/>
    <property type="match status" value="1"/>
</dbReference>
<dbReference type="SUPFAM" id="SSF54928">
    <property type="entry name" value="RNA-binding domain, RBD"/>
    <property type="match status" value="1"/>
</dbReference>
<feature type="compositionally biased region" description="Basic and acidic residues" evidence="2">
    <location>
        <begin position="112"/>
        <end position="134"/>
    </location>
</feature>
<evidence type="ECO:0000313" key="4">
    <source>
        <dbReference type="EMBL" id="MDQ8193664.1"/>
    </source>
</evidence>
<evidence type="ECO:0000313" key="5">
    <source>
        <dbReference type="Proteomes" id="UP001243717"/>
    </source>
</evidence>
<dbReference type="InterPro" id="IPR048289">
    <property type="entry name" value="RRM2_NsCP33-like"/>
</dbReference>
<dbReference type="InterPro" id="IPR052462">
    <property type="entry name" value="SLIRP/GR-RBP-like"/>
</dbReference>
<feature type="domain" description="RRM" evidence="3">
    <location>
        <begin position="3"/>
        <end position="81"/>
    </location>
</feature>
<keyword evidence="1" id="KW-0694">RNA-binding</keyword>
<evidence type="ECO:0000259" key="3">
    <source>
        <dbReference type="PROSITE" id="PS50102"/>
    </source>
</evidence>
<dbReference type="RefSeq" id="WP_308984147.1">
    <property type="nucleotide sequence ID" value="NZ_JARXIC010000005.1"/>
</dbReference>
<dbReference type="PROSITE" id="PS50102">
    <property type="entry name" value="RRM"/>
    <property type="match status" value="1"/>
</dbReference>
<feature type="region of interest" description="Disordered" evidence="2">
    <location>
        <begin position="74"/>
        <end position="134"/>
    </location>
</feature>
<dbReference type="InterPro" id="IPR035979">
    <property type="entry name" value="RBD_domain_sf"/>
</dbReference>
<comment type="caution">
    <text evidence="4">The sequence shown here is derived from an EMBL/GenBank/DDBJ whole genome shotgun (WGS) entry which is preliminary data.</text>
</comment>
<dbReference type="CDD" id="cd21608">
    <property type="entry name" value="RRM2_NsCP33_like"/>
    <property type="match status" value="1"/>
</dbReference>
<dbReference type="EMBL" id="JARXIC010000005">
    <property type="protein sequence ID" value="MDQ8193664.1"/>
    <property type="molecule type" value="Genomic_DNA"/>
</dbReference>
<dbReference type="Gene3D" id="3.30.70.330">
    <property type="match status" value="1"/>
</dbReference>
<dbReference type="InterPro" id="IPR012677">
    <property type="entry name" value="Nucleotide-bd_a/b_plait_sf"/>
</dbReference>
<keyword evidence="5" id="KW-1185">Reference proteome</keyword>